<organism evidence="2">
    <name type="scientific">Candidatus Kentrum sp. UNK</name>
    <dbReference type="NCBI Taxonomy" id="2126344"/>
    <lineage>
        <taxon>Bacteria</taxon>
        <taxon>Pseudomonadati</taxon>
        <taxon>Pseudomonadota</taxon>
        <taxon>Gammaproteobacteria</taxon>
        <taxon>Candidatus Kentrum</taxon>
    </lineage>
</organism>
<dbReference type="EMBL" id="CAADGD010000070">
    <property type="protein sequence ID" value="VFK71532.1"/>
    <property type="molecule type" value="Genomic_DNA"/>
</dbReference>
<sequence length="79" mass="9487">MRNISFTYWKESDDKYLGYLNDFPDHWTQGDDLNDLRDHLVDLFELFVFEEIPGIKRVAELARLRLRPTRHEPALVNHS</sequence>
<reference evidence="2" key="1">
    <citation type="submission" date="2019-02" db="EMBL/GenBank/DDBJ databases">
        <authorList>
            <person name="Gruber-Vodicka R. H."/>
            <person name="Seah K. B. B."/>
        </authorList>
    </citation>
    <scope>NUCLEOTIDE SEQUENCE</scope>
    <source>
        <strain evidence="2">BECK_BY19</strain>
        <strain evidence="1">BECK_BY8</strain>
    </source>
</reference>
<evidence type="ECO:0000313" key="1">
    <source>
        <dbReference type="EMBL" id="VFK65573.1"/>
    </source>
</evidence>
<name>A0A451AZN9_9GAMM</name>
<evidence type="ECO:0000313" key="2">
    <source>
        <dbReference type="EMBL" id="VFK71532.1"/>
    </source>
</evidence>
<proteinExistence type="predicted"/>
<accession>A0A451AZN9</accession>
<gene>
    <name evidence="1" type="ORF">BECKUNK1418G_GA0071005_106526</name>
    <name evidence="2" type="ORF">BECKUNK1418H_GA0071006_107026</name>
</gene>
<evidence type="ECO:0008006" key="3">
    <source>
        <dbReference type="Google" id="ProtNLM"/>
    </source>
</evidence>
<dbReference type="EMBL" id="CAADFZ010000065">
    <property type="protein sequence ID" value="VFK65573.1"/>
    <property type="molecule type" value="Genomic_DNA"/>
</dbReference>
<dbReference type="SUPFAM" id="SSF143100">
    <property type="entry name" value="TTHA1013/TTHA0281-like"/>
    <property type="match status" value="1"/>
</dbReference>
<dbReference type="InterPro" id="IPR035069">
    <property type="entry name" value="TTHA1013/TTHA0281-like"/>
</dbReference>
<dbReference type="AlphaFoldDB" id="A0A451AZN9"/>
<protein>
    <recommendedName>
        <fullName evidence="3">Type II toxin-antitoxin system HicB family antitoxin</fullName>
    </recommendedName>
</protein>